<dbReference type="InterPro" id="IPR036047">
    <property type="entry name" value="F-box-like_dom_sf"/>
</dbReference>
<feature type="compositionally biased region" description="Acidic residues" evidence="2">
    <location>
        <begin position="586"/>
        <end position="597"/>
    </location>
</feature>
<evidence type="ECO:0008006" key="5">
    <source>
        <dbReference type="Google" id="ProtNLM"/>
    </source>
</evidence>
<feature type="repeat" description="RCC1" evidence="1">
    <location>
        <begin position="184"/>
        <end position="239"/>
    </location>
</feature>
<dbReference type="Proteomes" id="UP001358614">
    <property type="component" value="Chromosome 3"/>
</dbReference>
<feature type="repeat" description="RCC1" evidence="1">
    <location>
        <begin position="505"/>
        <end position="564"/>
    </location>
</feature>
<reference evidence="3 4" key="1">
    <citation type="submission" date="2024-01" db="EMBL/GenBank/DDBJ databases">
        <title>Comparative genomics of Cryptococcus and Kwoniella reveals pathogenesis evolution and contrasting modes of karyotype evolution via chromosome fusion or intercentromeric recombination.</title>
        <authorList>
            <person name="Coelho M.A."/>
            <person name="David-Palma M."/>
            <person name="Shea T."/>
            <person name="Bowers K."/>
            <person name="McGinley-Smith S."/>
            <person name="Mohammad A.W."/>
            <person name="Gnirke A."/>
            <person name="Yurkov A.M."/>
            <person name="Nowrousian M."/>
            <person name="Sun S."/>
            <person name="Cuomo C.A."/>
            <person name="Heitman J."/>
        </authorList>
    </citation>
    <scope>NUCLEOTIDE SEQUENCE [LARGE SCALE GENOMIC DNA]</scope>
    <source>
        <strain evidence="3 4">PYCC6329</strain>
    </source>
</reference>
<dbReference type="InterPro" id="IPR009091">
    <property type="entry name" value="RCC1/BLIP-II"/>
</dbReference>
<keyword evidence="4" id="KW-1185">Reference proteome</keyword>
<dbReference type="PANTHER" id="PTHR45982">
    <property type="entry name" value="REGULATOR OF CHROMOSOME CONDENSATION"/>
    <property type="match status" value="1"/>
</dbReference>
<dbReference type="SUPFAM" id="SSF50985">
    <property type="entry name" value="RCC1/BLIP-II"/>
    <property type="match status" value="1"/>
</dbReference>
<feature type="region of interest" description="Disordered" evidence="2">
    <location>
        <begin position="560"/>
        <end position="625"/>
    </location>
</feature>
<dbReference type="GO" id="GO:0005737">
    <property type="term" value="C:cytoplasm"/>
    <property type="evidence" value="ECO:0007669"/>
    <property type="project" value="TreeGrafter"/>
</dbReference>
<gene>
    <name evidence="3" type="ORF">V865_008166</name>
</gene>
<name>A0AAX4KUI2_9TREE</name>
<proteinExistence type="predicted"/>
<feature type="compositionally biased region" description="Low complexity" evidence="2">
    <location>
        <begin position="605"/>
        <end position="614"/>
    </location>
</feature>
<dbReference type="Gene3D" id="1.20.1280.50">
    <property type="match status" value="1"/>
</dbReference>
<evidence type="ECO:0000313" key="4">
    <source>
        <dbReference type="Proteomes" id="UP001358614"/>
    </source>
</evidence>
<feature type="region of interest" description="Disordered" evidence="2">
    <location>
        <begin position="653"/>
        <end position="711"/>
    </location>
</feature>
<dbReference type="SUPFAM" id="SSF81383">
    <property type="entry name" value="F-box domain"/>
    <property type="match status" value="1"/>
</dbReference>
<evidence type="ECO:0000313" key="3">
    <source>
        <dbReference type="EMBL" id="WWD10033.1"/>
    </source>
</evidence>
<evidence type="ECO:0000256" key="1">
    <source>
        <dbReference type="PROSITE-ProRule" id="PRU00235"/>
    </source>
</evidence>
<feature type="compositionally biased region" description="Basic and acidic residues" evidence="2">
    <location>
        <begin position="576"/>
        <end position="585"/>
    </location>
</feature>
<dbReference type="GeneID" id="91106967"/>
<dbReference type="PROSITE" id="PS00626">
    <property type="entry name" value="RCC1_2"/>
    <property type="match status" value="1"/>
</dbReference>
<organism evidence="3 4">
    <name type="scientific">Kwoniella europaea PYCC6329</name>
    <dbReference type="NCBI Taxonomy" id="1423913"/>
    <lineage>
        <taxon>Eukaryota</taxon>
        <taxon>Fungi</taxon>
        <taxon>Dikarya</taxon>
        <taxon>Basidiomycota</taxon>
        <taxon>Agaricomycotina</taxon>
        <taxon>Tremellomycetes</taxon>
        <taxon>Tremellales</taxon>
        <taxon>Cryptococcaceae</taxon>
        <taxon>Kwoniella</taxon>
    </lineage>
</organism>
<accession>A0AAX4KUI2</accession>
<dbReference type="EMBL" id="CP144091">
    <property type="protein sequence ID" value="WWD10033.1"/>
    <property type="molecule type" value="Genomic_DNA"/>
</dbReference>
<dbReference type="PANTHER" id="PTHR45982:SF3">
    <property type="entry name" value="F-BOX PROTEIN POF9"/>
    <property type="match status" value="1"/>
</dbReference>
<dbReference type="Gene3D" id="2.130.10.30">
    <property type="entry name" value="Regulator of chromosome condensation 1/beta-lactamase-inhibitor protein II"/>
    <property type="match status" value="2"/>
</dbReference>
<dbReference type="PROSITE" id="PS50012">
    <property type="entry name" value="RCC1_3"/>
    <property type="match status" value="2"/>
</dbReference>
<dbReference type="RefSeq" id="XP_066088000.1">
    <property type="nucleotide sequence ID" value="XM_066231903.1"/>
</dbReference>
<evidence type="ECO:0000256" key="2">
    <source>
        <dbReference type="SAM" id="MobiDB-lite"/>
    </source>
</evidence>
<sequence>MSDHPTLTEIPNEVVLDHLLPALQLRDIVSLSAVNRQFNLLTSDPTFWRSKTLSDFTFPTTSHPTTSSSKDWWKRVYLGLLNPKAYLWGSSDNNRLGGAELTSTRKYARYVDIPSEICWNDDDEKKSWSDNLKDSLITGLSTSTSTSTSTQTNNKNDGNERRGKSGVVELQAGGWSFTARTSDGSVWVWGQLDGTRPGFRIQSWEDKHCPCPRPTKIPLPCKVESISAGRRHLVLLDSDNLIWELRSWGKAHFHTAPELTAPIGHGITRSPPHIVQLSTGWQHSAALTSKGEIHVWYPFSEGYENSLSIEPSGNIESSDKDKNRDLKYGKVGENVLVTLPPLPLRPANIRSETDKGGFKSRRRLELQDEWDEYERSRSPKVLEEEQKIVKIASGEDFIVALKKNGEVWLIKVKEGESLLWQYMEYFSSPSITHLTAQFRSFTTYATPTSSSDNSSAVYHARITDYTERLGERIIPDSELLGCLKDKGIIQIAIGDYHYAALNDKGQMFTWGQGDSGQLGRGQDKFGKSPIRVQFPEDEQDKEGEGAFVFSITAGGWHTGALVLGDSKPRPQSAKGKGNEEQKQVTEQEDQREEEEEGGWPRGLYNPFTNTTDTVPVPPNTRGGGPVRAMPMYRIGFAGRGANFGGLAGLGRGRDADAGEDDTSNTDTLAQGNSGRGAAPIFRVGFAGRGANTASGRGRGGGQEQGDSDAPW</sequence>
<dbReference type="Pfam" id="PF00415">
    <property type="entry name" value="RCC1"/>
    <property type="match status" value="1"/>
</dbReference>
<dbReference type="InterPro" id="IPR000408">
    <property type="entry name" value="Reg_chr_condens"/>
</dbReference>
<feature type="region of interest" description="Disordered" evidence="2">
    <location>
        <begin position="141"/>
        <end position="164"/>
    </location>
</feature>
<dbReference type="GO" id="GO:0005085">
    <property type="term" value="F:guanyl-nucleotide exchange factor activity"/>
    <property type="evidence" value="ECO:0007669"/>
    <property type="project" value="TreeGrafter"/>
</dbReference>
<feature type="compositionally biased region" description="Low complexity" evidence="2">
    <location>
        <begin position="141"/>
        <end position="150"/>
    </location>
</feature>
<protein>
    <recommendedName>
        <fullName evidence="5">SCF-associated factor 1</fullName>
    </recommendedName>
</protein>
<dbReference type="KEGG" id="ker:91106967"/>
<dbReference type="AlphaFoldDB" id="A0AAX4KUI2"/>
<dbReference type="InterPro" id="IPR051553">
    <property type="entry name" value="Ran_GTPase-activating"/>
</dbReference>